<keyword evidence="2" id="KW-0812">Transmembrane</keyword>
<name>A0A7S0BLD2_9RHOD</name>
<gene>
    <name evidence="4" type="ORF">RMAR0315_LOCUS7486</name>
</gene>
<protein>
    <submittedName>
        <fullName evidence="4">Uncharacterized protein</fullName>
    </submittedName>
</protein>
<reference evidence="4" key="1">
    <citation type="submission" date="2021-01" db="EMBL/GenBank/DDBJ databases">
        <authorList>
            <person name="Corre E."/>
            <person name="Pelletier E."/>
            <person name="Niang G."/>
            <person name="Scheremetjew M."/>
            <person name="Finn R."/>
            <person name="Kale V."/>
            <person name="Holt S."/>
            <person name="Cochrane G."/>
            <person name="Meng A."/>
            <person name="Brown T."/>
            <person name="Cohen L."/>
        </authorList>
    </citation>
    <scope>NUCLEOTIDE SEQUENCE</scope>
    <source>
        <strain evidence="4">UTEX LB 2760</strain>
    </source>
</reference>
<dbReference type="EMBL" id="HBEK01013690">
    <property type="protein sequence ID" value="CAD8397497.1"/>
    <property type="molecule type" value="Transcribed_RNA"/>
</dbReference>
<feature type="signal peptide" evidence="3">
    <location>
        <begin position="1"/>
        <end position="24"/>
    </location>
</feature>
<evidence type="ECO:0000256" key="3">
    <source>
        <dbReference type="SAM" id="SignalP"/>
    </source>
</evidence>
<proteinExistence type="predicted"/>
<organism evidence="4">
    <name type="scientific">Rhodosorus marinus</name>
    <dbReference type="NCBI Taxonomy" id="101924"/>
    <lineage>
        <taxon>Eukaryota</taxon>
        <taxon>Rhodophyta</taxon>
        <taxon>Stylonematophyceae</taxon>
        <taxon>Stylonematales</taxon>
        <taxon>Stylonemataceae</taxon>
        <taxon>Rhodosorus</taxon>
    </lineage>
</organism>
<dbReference type="AlphaFoldDB" id="A0A7S0BLD2"/>
<keyword evidence="2" id="KW-1133">Transmembrane helix</keyword>
<evidence type="ECO:0000256" key="2">
    <source>
        <dbReference type="SAM" id="Phobius"/>
    </source>
</evidence>
<dbReference type="CDD" id="cd12841">
    <property type="entry name" value="TM_EphA1"/>
    <property type="match status" value="1"/>
</dbReference>
<evidence type="ECO:0000256" key="1">
    <source>
        <dbReference type="SAM" id="MobiDB-lite"/>
    </source>
</evidence>
<feature type="transmembrane region" description="Helical" evidence="2">
    <location>
        <begin position="109"/>
        <end position="132"/>
    </location>
</feature>
<keyword evidence="3" id="KW-0732">Signal</keyword>
<sequence length="179" mass="19581">MTRMFSLRAFLAVGFVAGFAYARGKDFQDAALDYELDDATIAVDYVSVSDDSDDGSAWDFEDLIEKYGPDHFTDEAPPGSRQGEYDRYSGDYEGEYDYGYGSDGLSGGAIAGIVIGSVVGATLLAGILIFALKRRRRRRSGEDKTHEEAEEDAENMEAGNGVSLKNYSSLPGQWECRCC</sequence>
<feature type="chain" id="PRO_5030773197" evidence="3">
    <location>
        <begin position="25"/>
        <end position="179"/>
    </location>
</feature>
<feature type="region of interest" description="Disordered" evidence="1">
    <location>
        <begin position="140"/>
        <end position="162"/>
    </location>
</feature>
<evidence type="ECO:0000313" key="4">
    <source>
        <dbReference type="EMBL" id="CAD8397497.1"/>
    </source>
</evidence>
<accession>A0A7S0BLD2</accession>
<keyword evidence="2" id="KW-0472">Membrane</keyword>